<comment type="caution">
    <text evidence="2">The sequence shown here is derived from an EMBL/GenBank/DDBJ whole genome shotgun (WGS) entry which is preliminary data.</text>
</comment>
<reference evidence="2 3" key="1">
    <citation type="submission" date="2019-01" db="EMBL/GenBank/DDBJ databases">
        <title>Sequencing of cultivated peanut Arachis hypogaea provides insights into genome evolution and oil improvement.</title>
        <authorList>
            <person name="Chen X."/>
        </authorList>
    </citation>
    <scope>NUCLEOTIDE SEQUENCE [LARGE SCALE GENOMIC DNA]</scope>
    <source>
        <strain evidence="3">cv. Fuhuasheng</strain>
        <tissue evidence="2">Leaves</tissue>
    </source>
</reference>
<sequence length="77" mass="9192">MDNYLKEFELEPKDRSIEALSRWRSAVSAWVIKNRRRRFRNVVDLVKLTLAEEKKKKIQLVEILFQLENESNTSKVG</sequence>
<dbReference type="AlphaFoldDB" id="A0A445AHW4"/>
<feature type="domain" description="Calcium-transporting P-type ATPase N-terminal autoinhibitory" evidence="1">
    <location>
        <begin position="6"/>
        <end position="47"/>
    </location>
</feature>
<evidence type="ECO:0000313" key="3">
    <source>
        <dbReference type="Proteomes" id="UP000289738"/>
    </source>
</evidence>
<protein>
    <recommendedName>
        <fullName evidence="1">Calcium-transporting P-type ATPase N-terminal autoinhibitory domain-containing protein</fullName>
    </recommendedName>
</protein>
<name>A0A445AHW4_ARAHY</name>
<evidence type="ECO:0000313" key="2">
    <source>
        <dbReference type="EMBL" id="RYR25995.1"/>
    </source>
</evidence>
<dbReference type="GO" id="GO:0005516">
    <property type="term" value="F:calmodulin binding"/>
    <property type="evidence" value="ECO:0007669"/>
    <property type="project" value="InterPro"/>
</dbReference>
<dbReference type="STRING" id="3818.A0A445AHW4"/>
<organism evidence="2 3">
    <name type="scientific">Arachis hypogaea</name>
    <name type="common">Peanut</name>
    <dbReference type="NCBI Taxonomy" id="3818"/>
    <lineage>
        <taxon>Eukaryota</taxon>
        <taxon>Viridiplantae</taxon>
        <taxon>Streptophyta</taxon>
        <taxon>Embryophyta</taxon>
        <taxon>Tracheophyta</taxon>
        <taxon>Spermatophyta</taxon>
        <taxon>Magnoliopsida</taxon>
        <taxon>eudicotyledons</taxon>
        <taxon>Gunneridae</taxon>
        <taxon>Pentapetalae</taxon>
        <taxon>rosids</taxon>
        <taxon>fabids</taxon>
        <taxon>Fabales</taxon>
        <taxon>Fabaceae</taxon>
        <taxon>Papilionoideae</taxon>
        <taxon>50 kb inversion clade</taxon>
        <taxon>dalbergioids sensu lato</taxon>
        <taxon>Dalbergieae</taxon>
        <taxon>Pterocarpus clade</taxon>
        <taxon>Arachis</taxon>
    </lineage>
</organism>
<dbReference type="Proteomes" id="UP000289738">
    <property type="component" value="Chromosome B02"/>
</dbReference>
<keyword evidence="3" id="KW-1185">Reference proteome</keyword>
<dbReference type="InterPro" id="IPR024750">
    <property type="entry name" value="Ca_ATPase_N_dom"/>
</dbReference>
<evidence type="ECO:0000259" key="1">
    <source>
        <dbReference type="Pfam" id="PF12515"/>
    </source>
</evidence>
<proteinExistence type="predicted"/>
<dbReference type="Gene3D" id="1.20.5.170">
    <property type="match status" value="1"/>
</dbReference>
<dbReference type="Pfam" id="PF12515">
    <property type="entry name" value="CaATP_NAI"/>
    <property type="match status" value="1"/>
</dbReference>
<gene>
    <name evidence="2" type="ORF">Ahy_B02g060082</name>
</gene>
<dbReference type="EMBL" id="SDMP01000012">
    <property type="protein sequence ID" value="RYR25995.1"/>
    <property type="molecule type" value="Genomic_DNA"/>
</dbReference>
<accession>A0A445AHW4</accession>